<dbReference type="InterPro" id="IPR058647">
    <property type="entry name" value="BSH_CzcB-like"/>
</dbReference>
<dbReference type="SUPFAM" id="SSF111369">
    <property type="entry name" value="HlyD-like secretion proteins"/>
    <property type="match status" value="2"/>
</dbReference>
<keyword evidence="4" id="KW-1133">Transmembrane helix</keyword>
<evidence type="ECO:0000256" key="4">
    <source>
        <dbReference type="SAM" id="Phobius"/>
    </source>
</evidence>
<dbReference type="Gene3D" id="2.40.420.20">
    <property type="match status" value="1"/>
</dbReference>
<dbReference type="AlphaFoldDB" id="A0A644YGX6"/>
<dbReference type="PANTHER" id="PTHR32347:SF14">
    <property type="entry name" value="EFFLUX SYSTEM COMPONENT YKNX-RELATED"/>
    <property type="match status" value="1"/>
</dbReference>
<dbReference type="GO" id="GO:0030313">
    <property type="term" value="C:cell envelope"/>
    <property type="evidence" value="ECO:0007669"/>
    <property type="project" value="UniProtKB-SubCell"/>
</dbReference>
<comment type="caution">
    <text evidence="8">The sequence shown here is derived from an EMBL/GenBank/DDBJ whole genome shotgun (WGS) entry which is preliminary data.</text>
</comment>
<feature type="region of interest" description="Disordered" evidence="3">
    <location>
        <begin position="531"/>
        <end position="577"/>
    </location>
</feature>
<evidence type="ECO:0000259" key="5">
    <source>
        <dbReference type="Pfam" id="PF25917"/>
    </source>
</evidence>
<dbReference type="Gene3D" id="2.40.50.100">
    <property type="match status" value="3"/>
</dbReference>
<organism evidence="8">
    <name type="scientific">bioreactor metagenome</name>
    <dbReference type="NCBI Taxonomy" id="1076179"/>
    <lineage>
        <taxon>unclassified sequences</taxon>
        <taxon>metagenomes</taxon>
        <taxon>ecological metagenomes</taxon>
    </lineage>
</organism>
<name>A0A644YGX6_9ZZZZ</name>
<dbReference type="GO" id="GO:0022857">
    <property type="term" value="F:transmembrane transporter activity"/>
    <property type="evidence" value="ECO:0007669"/>
    <property type="project" value="InterPro"/>
</dbReference>
<proteinExistence type="predicted"/>
<dbReference type="NCBIfam" id="TIGR01730">
    <property type="entry name" value="RND_mfp"/>
    <property type="match status" value="1"/>
</dbReference>
<evidence type="ECO:0000256" key="3">
    <source>
        <dbReference type="SAM" id="MobiDB-lite"/>
    </source>
</evidence>
<evidence type="ECO:0000259" key="6">
    <source>
        <dbReference type="Pfam" id="PF25973"/>
    </source>
</evidence>
<accession>A0A644YGX6</accession>
<keyword evidence="2" id="KW-0175">Coiled coil</keyword>
<dbReference type="InterPro" id="IPR058636">
    <property type="entry name" value="Beta-barrel_YknX"/>
</dbReference>
<reference evidence="8" key="1">
    <citation type="submission" date="2019-08" db="EMBL/GenBank/DDBJ databases">
        <authorList>
            <person name="Kucharzyk K."/>
            <person name="Murdoch R.W."/>
            <person name="Higgins S."/>
            <person name="Loffler F."/>
        </authorList>
    </citation>
    <scope>NUCLEOTIDE SEQUENCE</scope>
</reference>
<evidence type="ECO:0000256" key="1">
    <source>
        <dbReference type="ARBA" id="ARBA00004196"/>
    </source>
</evidence>
<evidence type="ECO:0000313" key="8">
    <source>
        <dbReference type="EMBL" id="MPM27537.1"/>
    </source>
</evidence>
<dbReference type="InterPro" id="IPR058625">
    <property type="entry name" value="MdtA-like_BSH"/>
</dbReference>
<dbReference type="GO" id="GO:0016020">
    <property type="term" value="C:membrane"/>
    <property type="evidence" value="ECO:0007669"/>
    <property type="project" value="InterPro"/>
</dbReference>
<feature type="compositionally biased region" description="Gly residues" evidence="3">
    <location>
        <begin position="540"/>
        <end position="577"/>
    </location>
</feature>
<dbReference type="Gene3D" id="1.10.287.470">
    <property type="entry name" value="Helix hairpin bin"/>
    <property type="match status" value="1"/>
</dbReference>
<dbReference type="InterPro" id="IPR006143">
    <property type="entry name" value="RND_pump_MFP"/>
</dbReference>
<dbReference type="Gene3D" id="2.40.30.170">
    <property type="match status" value="1"/>
</dbReference>
<feature type="domain" description="CzcB-like barrel-sandwich hybrid" evidence="6">
    <location>
        <begin position="282"/>
        <end position="376"/>
    </location>
</feature>
<dbReference type="Pfam" id="PF25973">
    <property type="entry name" value="BSH_CzcB"/>
    <property type="match status" value="1"/>
</dbReference>
<dbReference type="PANTHER" id="PTHR32347">
    <property type="entry name" value="EFFLUX SYSTEM COMPONENT YKNX-RELATED"/>
    <property type="match status" value="1"/>
</dbReference>
<dbReference type="Pfam" id="PF25990">
    <property type="entry name" value="Beta-barrel_YknX"/>
    <property type="match status" value="1"/>
</dbReference>
<keyword evidence="4" id="KW-0812">Transmembrane</keyword>
<sequence>MSEELQEKTEVQKPDAAPVKKKQLKIFQKLKGLWSHKKLRKWLILAVVLVVAAALVLRSFGQKKESAAVTYVEEAASYRAITQSLSGTGTLQPANSYTVTTLKEGEILSADFEEGDTVTKDTVLYKLDSSDVSSNLEKAQLSLNQAQRSYEKAAYAQSPVAGTVASLDVKVGDVVKAGDTVATVRNNSAMTLKVPFASDDAAGFYVGESASVVLDGSFETLAGKVTSVSAADTVLTGNRIVRYVTISVTNPGGLTDTQVATATINGCGSSENAALEYKAAEDVTAASGGTVAAVNVKEGGKVSAGQTIVTFASNAANDSVQSAQDNLQSAELSMETSQKQLDDYTITSPIDGTIVDKQIKAGEKVESGDTLCVIYDLSYLEMTLSVDELDITQVSVGQKVTITADAVDGQTFTGEVTKISMAGTTSNNATTYPVTVRIDDYGDLWPGMNVDAEIVLAENDNALSIPSAALERGNKVLITSDSPSASNALEDKAPEGYVYVAVETGVSNDDYIEVTSGLQEGDTVAYLPVSDDSSNTNMMMGGGDMGGTPNGGEYSGGGGPSGGGPGGGAPSGGGPVG</sequence>
<evidence type="ECO:0000259" key="7">
    <source>
        <dbReference type="Pfam" id="PF25990"/>
    </source>
</evidence>
<dbReference type="CDD" id="cd06850">
    <property type="entry name" value="biotinyl_domain"/>
    <property type="match status" value="1"/>
</dbReference>
<feature type="transmembrane region" description="Helical" evidence="4">
    <location>
        <begin position="42"/>
        <end position="61"/>
    </location>
</feature>
<dbReference type="InterPro" id="IPR050465">
    <property type="entry name" value="UPF0194_transport"/>
</dbReference>
<gene>
    <name evidence="8" type="primary">mdtA_50</name>
    <name evidence="8" type="ORF">SDC9_74049</name>
</gene>
<protein>
    <submittedName>
        <fullName evidence="8">Multidrug resistance protein MdtA</fullName>
    </submittedName>
</protein>
<feature type="domain" description="YknX-like beta-barrel" evidence="7">
    <location>
        <begin position="383"/>
        <end position="454"/>
    </location>
</feature>
<feature type="domain" description="Multidrug resistance protein MdtA-like barrel-sandwich hybrid" evidence="5">
    <location>
        <begin position="98"/>
        <end position="184"/>
    </location>
</feature>
<dbReference type="EMBL" id="VSSQ01005018">
    <property type="protein sequence ID" value="MPM27537.1"/>
    <property type="molecule type" value="Genomic_DNA"/>
</dbReference>
<comment type="subcellular location">
    <subcellularLocation>
        <location evidence="1">Cell envelope</location>
    </subcellularLocation>
</comment>
<evidence type="ECO:0000256" key="2">
    <source>
        <dbReference type="ARBA" id="ARBA00023054"/>
    </source>
</evidence>
<dbReference type="Pfam" id="PF25917">
    <property type="entry name" value="BSH_RND"/>
    <property type="match status" value="1"/>
</dbReference>
<keyword evidence="4" id="KW-0472">Membrane</keyword>